<dbReference type="SUPFAM" id="SSF49464">
    <property type="entry name" value="Carboxypeptidase regulatory domain-like"/>
    <property type="match status" value="1"/>
</dbReference>
<evidence type="ECO:0000259" key="3">
    <source>
        <dbReference type="Pfam" id="PF00432"/>
    </source>
</evidence>
<evidence type="ECO:0000256" key="1">
    <source>
        <dbReference type="ARBA" id="ARBA00022737"/>
    </source>
</evidence>
<dbReference type="PANTHER" id="PTHR36194">
    <property type="entry name" value="S-LAYER-LIKE PROTEIN"/>
    <property type="match status" value="1"/>
</dbReference>
<sequence>MTPKKIFAKLARLSLLMLMSIPTLVFSATEVDNGLSWLEQQIDGVGFYATTNEMVSPIDSTYAAMVSLDNNLKSLESSSIQVFVDTSANDTISLAKAISIKVRAGLDVSEQVNIVLQRQNYDGGFGSGPNSESTVVDTAHAVTALLVSGNIDNNALNQGLSFLISMQGSDGAWRYSDGIPSVYLTASVTETLWMARGLTQQDATTAVFQARQYILSQVNGSTGLWSDIATSATAINAIFPTYPDPLTMTPYLSRLKQQQNSDGSWAGKVYETALAIQALNADAADAILSTVPTVILGTIVDRDSSGSIQSFSAILESPLNTYSLDGSDGNFIFNNIEGGIYNLVVSAEGYEQKIISNITVVPNTTRTLAEVQMSAVPTTAILMGKVLDSTSNAAISGAKVTISGAHNTEVLTDANGYYQIPNIVPGALSIRVNREGYQVVSAQAEAVAGRTLSFNPSLKPNSNPGADPLAGTPSTSSVLFNVVDVNGDPVKYAAIRGDFSGNSESIHLSTGGYGHVSKVFNVKGNLTFTISKVGYNVVASQVSIVMGHNFNLNVVLQPAGADEAGTVDDSHEPQENLPTNSEFIVTVLDRNSGSPIEGSSVSVSGSQSISLTTNATGIVAFDQFGTETVHISVERNGYLTESGSVELFAGNRSALQVELLQDDAVDMRTSTLTALLLSESTQQPVLGATAELVDSLDAPLYVWNSASEHEILLDGLIPGTYNLNISAPGYFDFVRPIQITPGSNVALGDILLEEQLPSPKLFGRIIDSTTLAPLSGALIASQVSQQTAITDEFGHYVLENLALGEQSIIVAASGYARQSHLIQLDRPIAHQFDVGLALSTGVGVSIDRSDLDFLEFSAYQEVIENVVLVNNTATDKFVHLEFNLFNQDNEMMTYTRGLDETGNVVQDTGIMVPANSSVTSQLRWESQNLLADTYQAAYRLLTANSGVGPNSLVLHEVFKDVVIEATHNIQTSNLLHVGNTLDVGELTLFEPTIELTNGSNTDGNLTVYYQIIDPSGSIIAKSELLREEWHLNTQKLTLNLPPIDVLILTEGSHQLEVVSTLNGIQHKVLSEPLLASPSIRIDVTQSLSDDLVYPNQEKAITVNIQLEGKEYFGE</sequence>
<evidence type="ECO:0000313" key="5">
    <source>
        <dbReference type="Proteomes" id="UP001595710"/>
    </source>
</evidence>
<dbReference type="CDD" id="cd00688">
    <property type="entry name" value="ISOPREN_C2_like"/>
    <property type="match status" value="1"/>
</dbReference>
<organism evidence="4 5">
    <name type="scientific">Reinekea marina</name>
    <dbReference type="NCBI Taxonomy" id="1310421"/>
    <lineage>
        <taxon>Bacteria</taxon>
        <taxon>Pseudomonadati</taxon>
        <taxon>Pseudomonadota</taxon>
        <taxon>Gammaproteobacteria</taxon>
        <taxon>Oceanospirillales</taxon>
        <taxon>Saccharospirillaceae</taxon>
        <taxon>Reinekea</taxon>
    </lineage>
</organism>
<protein>
    <submittedName>
        <fullName evidence="4">Carboxypeptidase regulatory-like domain-containing protein</fullName>
    </submittedName>
</protein>
<keyword evidence="5" id="KW-1185">Reference proteome</keyword>
<dbReference type="Pfam" id="PF13620">
    <property type="entry name" value="CarboxypepD_reg"/>
    <property type="match status" value="1"/>
</dbReference>
<name>A0ABV7WS77_9GAMM</name>
<reference evidence="5" key="1">
    <citation type="journal article" date="2019" name="Int. J. Syst. Evol. Microbiol.">
        <title>The Global Catalogue of Microorganisms (GCM) 10K type strain sequencing project: providing services to taxonomists for standard genome sequencing and annotation.</title>
        <authorList>
            <consortium name="The Broad Institute Genomics Platform"/>
            <consortium name="The Broad Institute Genome Sequencing Center for Infectious Disease"/>
            <person name="Wu L."/>
            <person name="Ma J."/>
        </authorList>
    </citation>
    <scope>NUCLEOTIDE SEQUENCE [LARGE SCALE GENOMIC DNA]</scope>
    <source>
        <strain evidence="5">CECT 8288</strain>
    </source>
</reference>
<feature type="chain" id="PRO_5045926999" evidence="2">
    <location>
        <begin position="28"/>
        <end position="1114"/>
    </location>
</feature>
<comment type="caution">
    <text evidence="4">The sequence shown here is derived from an EMBL/GenBank/DDBJ whole genome shotgun (WGS) entry which is preliminary data.</text>
</comment>
<proteinExistence type="predicted"/>
<dbReference type="InterPro" id="IPR008930">
    <property type="entry name" value="Terpenoid_cyclase/PrenylTrfase"/>
</dbReference>
<dbReference type="PANTHER" id="PTHR36194:SF1">
    <property type="entry name" value="S-LAYER-LIKE PROTEIN"/>
    <property type="match status" value="1"/>
</dbReference>
<dbReference type="Gene3D" id="2.60.40.1120">
    <property type="entry name" value="Carboxypeptidase-like, regulatory domain"/>
    <property type="match status" value="4"/>
</dbReference>
<dbReference type="InterPro" id="IPR008969">
    <property type="entry name" value="CarboxyPept-like_regulatory"/>
</dbReference>
<dbReference type="Proteomes" id="UP001595710">
    <property type="component" value="Unassembled WGS sequence"/>
</dbReference>
<dbReference type="RefSeq" id="WP_290280605.1">
    <property type="nucleotide sequence ID" value="NZ_JAUFQI010000001.1"/>
</dbReference>
<feature type="signal peptide" evidence="2">
    <location>
        <begin position="1"/>
        <end position="27"/>
    </location>
</feature>
<dbReference type="Pfam" id="PF00432">
    <property type="entry name" value="Prenyltrans"/>
    <property type="match status" value="1"/>
</dbReference>
<gene>
    <name evidence="4" type="ORF">ACFOND_08625</name>
</gene>
<dbReference type="InterPro" id="IPR013784">
    <property type="entry name" value="Carb-bd-like_fold"/>
</dbReference>
<keyword evidence="1" id="KW-0677">Repeat</keyword>
<dbReference type="EMBL" id="JBHRYN010000010">
    <property type="protein sequence ID" value="MFC3701699.1"/>
    <property type="molecule type" value="Genomic_DNA"/>
</dbReference>
<dbReference type="SUPFAM" id="SSF49452">
    <property type="entry name" value="Starch-binding domain-like"/>
    <property type="match status" value="3"/>
</dbReference>
<feature type="domain" description="Prenyltransferase alpha-alpha toroid" evidence="3">
    <location>
        <begin position="89"/>
        <end position="169"/>
    </location>
</feature>
<accession>A0ABV7WS77</accession>
<dbReference type="SUPFAM" id="SSF48239">
    <property type="entry name" value="Terpenoid cyclases/Protein prenyltransferases"/>
    <property type="match status" value="1"/>
</dbReference>
<evidence type="ECO:0000256" key="2">
    <source>
        <dbReference type="SAM" id="SignalP"/>
    </source>
</evidence>
<dbReference type="Gene3D" id="1.50.10.20">
    <property type="match status" value="2"/>
</dbReference>
<dbReference type="InterPro" id="IPR001330">
    <property type="entry name" value="Prenyltrans"/>
</dbReference>
<evidence type="ECO:0000313" key="4">
    <source>
        <dbReference type="EMBL" id="MFC3701699.1"/>
    </source>
</evidence>
<keyword evidence="2" id="KW-0732">Signal</keyword>